<evidence type="ECO:0000256" key="8">
    <source>
        <dbReference type="ARBA" id="ARBA00022692"/>
    </source>
</evidence>
<evidence type="ECO:0000313" key="15">
    <source>
        <dbReference type="EMBL" id="SVA69018.1"/>
    </source>
</evidence>
<proteinExistence type="inferred from homology"/>
<comment type="similarity">
    <text evidence="5">Belongs to the STT3 family.</text>
</comment>
<comment type="pathway">
    <text evidence="4">Protein modification; protein glycosylation.</text>
</comment>
<reference evidence="15" key="1">
    <citation type="submission" date="2018-05" db="EMBL/GenBank/DDBJ databases">
        <authorList>
            <person name="Lanie J.A."/>
            <person name="Ng W.-L."/>
            <person name="Kazmierczak K.M."/>
            <person name="Andrzejewski T.M."/>
            <person name="Davidsen T.M."/>
            <person name="Wayne K.J."/>
            <person name="Tettelin H."/>
            <person name="Glass J.I."/>
            <person name="Rusch D."/>
            <person name="Podicherti R."/>
            <person name="Tsui H.-C.T."/>
            <person name="Winkler M.E."/>
        </authorList>
    </citation>
    <scope>NUCLEOTIDE SEQUENCE</scope>
</reference>
<keyword evidence="9" id="KW-0479">Metal-binding</keyword>
<feature type="transmembrane region" description="Helical" evidence="14">
    <location>
        <begin position="16"/>
        <end position="36"/>
    </location>
</feature>
<comment type="cofactor">
    <cofactor evidence="2">
        <name>Mg(2+)</name>
        <dbReference type="ChEBI" id="CHEBI:18420"/>
    </cofactor>
</comment>
<protein>
    <recommendedName>
        <fullName evidence="16">Glycosyl transferase family 39/83 domain-containing protein</fullName>
    </recommendedName>
</protein>
<dbReference type="GO" id="GO:0004576">
    <property type="term" value="F:oligosaccharyl transferase activity"/>
    <property type="evidence" value="ECO:0007669"/>
    <property type="project" value="InterPro"/>
</dbReference>
<evidence type="ECO:0000256" key="11">
    <source>
        <dbReference type="ARBA" id="ARBA00022989"/>
    </source>
</evidence>
<keyword evidence="8 14" id="KW-0812">Transmembrane</keyword>
<evidence type="ECO:0000256" key="12">
    <source>
        <dbReference type="ARBA" id="ARBA00023136"/>
    </source>
</evidence>
<evidence type="ECO:0000256" key="9">
    <source>
        <dbReference type="ARBA" id="ARBA00022723"/>
    </source>
</evidence>
<gene>
    <name evidence="15" type="ORF">METZ01_LOCUS121872</name>
</gene>
<evidence type="ECO:0000256" key="13">
    <source>
        <dbReference type="ARBA" id="ARBA00023211"/>
    </source>
</evidence>
<dbReference type="PANTHER" id="PTHR13872:SF1">
    <property type="entry name" value="DOLICHYL-DIPHOSPHOOLIGOSACCHARIDE--PROTEIN GLYCOSYLTRANSFERASE SUBUNIT STT3B"/>
    <property type="match status" value="1"/>
</dbReference>
<evidence type="ECO:0000256" key="3">
    <source>
        <dbReference type="ARBA" id="ARBA00004127"/>
    </source>
</evidence>
<feature type="non-terminal residue" evidence="15">
    <location>
        <position position="80"/>
    </location>
</feature>
<keyword evidence="10" id="KW-0460">Magnesium</keyword>
<dbReference type="InterPro" id="IPR003674">
    <property type="entry name" value="Oligo_trans_STT3"/>
</dbReference>
<comment type="subcellular location">
    <subcellularLocation>
        <location evidence="3">Endomembrane system</location>
        <topology evidence="3">Multi-pass membrane protein</topology>
    </subcellularLocation>
</comment>
<keyword evidence="13" id="KW-0464">Manganese</keyword>
<keyword evidence="7" id="KW-0808">Transferase</keyword>
<evidence type="ECO:0000256" key="5">
    <source>
        <dbReference type="ARBA" id="ARBA00010810"/>
    </source>
</evidence>
<evidence type="ECO:0000256" key="2">
    <source>
        <dbReference type="ARBA" id="ARBA00001946"/>
    </source>
</evidence>
<keyword evidence="11 14" id="KW-1133">Transmembrane helix</keyword>
<evidence type="ECO:0000256" key="7">
    <source>
        <dbReference type="ARBA" id="ARBA00022679"/>
    </source>
</evidence>
<organism evidence="15">
    <name type="scientific">marine metagenome</name>
    <dbReference type="NCBI Taxonomy" id="408172"/>
    <lineage>
        <taxon>unclassified sequences</taxon>
        <taxon>metagenomes</taxon>
        <taxon>ecological metagenomes</taxon>
    </lineage>
</organism>
<evidence type="ECO:0008006" key="16">
    <source>
        <dbReference type="Google" id="ProtNLM"/>
    </source>
</evidence>
<comment type="cofactor">
    <cofactor evidence="1">
        <name>Mn(2+)</name>
        <dbReference type="ChEBI" id="CHEBI:29035"/>
    </cofactor>
</comment>
<evidence type="ECO:0000256" key="4">
    <source>
        <dbReference type="ARBA" id="ARBA00004922"/>
    </source>
</evidence>
<evidence type="ECO:0000256" key="6">
    <source>
        <dbReference type="ARBA" id="ARBA00022676"/>
    </source>
</evidence>
<keyword evidence="12 14" id="KW-0472">Membrane</keyword>
<dbReference type="GO" id="GO:0016020">
    <property type="term" value="C:membrane"/>
    <property type="evidence" value="ECO:0007669"/>
    <property type="project" value="InterPro"/>
</dbReference>
<evidence type="ECO:0000256" key="14">
    <source>
        <dbReference type="SAM" id="Phobius"/>
    </source>
</evidence>
<dbReference type="GO" id="GO:0046872">
    <property type="term" value="F:metal ion binding"/>
    <property type="evidence" value="ECO:0007669"/>
    <property type="project" value="UniProtKB-KW"/>
</dbReference>
<dbReference type="AlphaFoldDB" id="A0A381XWB3"/>
<accession>A0A381XWB3</accession>
<name>A0A381XWB3_9ZZZZ</name>
<keyword evidence="6" id="KW-0328">Glycosyltransferase</keyword>
<sequence length="80" mass="9574">MEFDKKLVKKEKSSQYARYLLIIGILVIGFSLSFVLRMQPIEYGFELNEFDPFFNYRATQFIVENGLPAYLEWNDDLSWH</sequence>
<dbReference type="UniPathway" id="UPA00378"/>
<dbReference type="EMBL" id="UINC01016602">
    <property type="protein sequence ID" value="SVA69018.1"/>
    <property type="molecule type" value="Genomic_DNA"/>
</dbReference>
<evidence type="ECO:0000256" key="1">
    <source>
        <dbReference type="ARBA" id="ARBA00001936"/>
    </source>
</evidence>
<dbReference type="PANTHER" id="PTHR13872">
    <property type="entry name" value="DOLICHYL-DIPHOSPHOOLIGOSACCHARIDE--PROTEIN GLYCOSYLTRANSFERASE SUBUNIT"/>
    <property type="match status" value="1"/>
</dbReference>
<dbReference type="GO" id="GO:0012505">
    <property type="term" value="C:endomembrane system"/>
    <property type="evidence" value="ECO:0007669"/>
    <property type="project" value="UniProtKB-SubCell"/>
</dbReference>
<evidence type="ECO:0000256" key="10">
    <source>
        <dbReference type="ARBA" id="ARBA00022842"/>
    </source>
</evidence>